<dbReference type="AlphaFoldDB" id="A0A401RIQ3"/>
<dbReference type="InterPro" id="IPR046350">
    <property type="entry name" value="Cystatin_sf"/>
</dbReference>
<dbReference type="InterPro" id="IPR001713">
    <property type="entry name" value="Prot_inh_stefin"/>
</dbReference>
<evidence type="ECO:0000313" key="8">
    <source>
        <dbReference type="Proteomes" id="UP000287033"/>
    </source>
</evidence>
<dbReference type="SUPFAM" id="SSF54403">
    <property type="entry name" value="Cystatin/monellin"/>
    <property type="match status" value="1"/>
</dbReference>
<name>A0A401RIQ3_CHIPU</name>
<feature type="domain" description="Cystatin" evidence="6">
    <location>
        <begin position="26"/>
        <end position="83"/>
    </location>
</feature>
<evidence type="ECO:0000256" key="2">
    <source>
        <dbReference type="ARBA" id="ARBA00009403"/>
    </source>
</evidence>
<dbReference type="InterPro" id="IPR018073">
    <property type="entry name" value="Prot_inh_cystat_CS"/>
</dbReference>
<evidence type="ECO:0000313" key="7">
    <source>
        <dbReference type="EMBL" id="GCC18009.1"/>
    </source>
</evidence>
<accession>A0A401RIQ3</accession>
<gene>
    <name evidence="7" type="ORF">chiPu_0021614</name>
</gene>
<proteinExistence type="inferred from homology"/>
<dbReference type="OMA" id="RTFFIKV"/>
<dbReference type="STRING" id="137246.A0A401RIQ3"/>
<dbReference type="Pfam" id="PF00031">
    <property type="entry name" value="Cystatin"/>
    <property type="match status" value="1"/>
</dbReference>
<dbReference type="PROSITE" id="PS00287">
    <property type="entry name" value="CYSTATIN"/>
    <property type="match status" value="1"/>
</dbReference>
<comment type="similarity">
    <text evidence="2">Belongs to the cystatin family.</text>
</comment>
<dbReference type="GO" id="GO:0004869">
    <property type="term" value="F:cysteine-type endopeptidase inhibitor activity"/>
    <property type="evidence" value="ECO:0007669"/>
    <property type="project" value="UniProtKB-KW"/>
</dbReference>
<evidence type="ECO:0000259" key="6">
    <source>
        <dbReference type="Pfam" id="PF00031"/>
    </source>
</evidence>
<dbReference type="PANTHER" id="PTHR11414:SF21">
    <property type="entry name" value="CYSTATIN 14A, TANDEM DUPLICATE 1-RELATED"/>
    <property type="match status" value="1"/>
</dbReference>
<keyword evidence="3" id="KW-0963">Cytoplasm</keyword>
<reference evidence="7 8" key="1">
    <citation type="journal article" date="2018" name="Nat. Ecol. Evol.">
        <title>Shark genomes provide insights into elasmobranch evolution and the origin of vertebrates.</title>
        <authorList>
            <person name="Hara Y"/>
            <person name="Yamaguchi K"/>
            <person name="Onimaru K"/>
            <person name="Kadota M"/>
            <person name="Koyanagi M"/>
            <person name="Keeley SD"/>
            <person name="Tatsumi K"/>
            <person name="Tanaka K"/>
            <person name="Motone F"/>
            <person name="Kageyama Y"/>
            <person name="Nozu R"/>
            <person name="Adachi N"/>
            <person name="Nishimura O"/>
            <person name="Nakagawa R"/>
            <person name="Tanegashima C"/>
            <person name="Kiyatake I"/>
            <person name="Matsumoto R"/>
            <person name="Murakumo K"/>
            <person name="Nishida K"/>
            <person name="Terakita A"/>
            <person name="Kuratani S"/>
            <person name="Sato K"/>
            <person name="Hyodo S Kuraku.S."/>
        </authorList>
    </citation>
    <scope>NUCLEOTIDE SEQUENCE [LARGE SCALE GENOMIC DNA]</scope>
</reference>
<organism evidence="7 8">
    <name type="scientific">Chiloscyllium punctatum</name>
    <name type="common">Brownbanded bambooshark</name>
    <name type="synonym">Hemiscyllium punctatum</name>
    <dbReference type="NCBI Taxonomy" id="137246"/>
    <lineage>
        <taxon>Eukaryota</taxon>
        <taxon>Metazoa</taxon>
        <taxon>Chordata</taxon>
        <taxon>Craniata</taxon>
        <taxon>Vertebrata</taxon>
        <taxon>Chondrichthyes</taxon>
        <taxon>Elasmobranchii</taxon>
        <taxon>Galeomorphii</taxon>
        <taxon>Galeoidea</taxon>
        <taxon>Orectolobiformes</taxon>
        <taxon>Hemiscylliidae</taxon>
        <taxon>Chiloscyllium</taxon>
    </lineage>
</organism>
<dbReference type="FunFam" id="3.10.450.10:FF:000001">
    <property type="entry name" value="Cystatin-A"/>
    <property type="match status" value="1"/>
</dbReference>
<comment type="subcellular location">
    <subcellularLocation>
        <location evidence="1">Cytoplasm</location>
    </subcellularLocation>
</comment>
<dbReference type="PRINTS" id="PR00295">
    <property type="entry name" value="STEFINA"/>
</dbReference>
<protein>
    <recommendedName>
        <fullName evidence="6">Cystatin domain-containing protein</fullName>
    </recommendedName>
</protein>
<evidence type="ECO:0000256" key="4">
    <source>
        <dbReference type="ARBA" id="ARBA00022690"/>
    </source>
</evidence>
<dbReference type="Proteomes" id="UP000287033">
    <property type="component" value="Unassembled WGS sequence"/>
</dbReference>
<dbReference type="PANTHER" id="PTHR11414">
    <property type="entry name" value="CYSTATIN FAMILY MEMBER"/>
    <property type="match status" value="1"/>
</dbReference>
<dbReference type="OrthoDB" id="2429551at2759"/>
<dbReference type="GO" id="GO:0005829">
    <property type="term" value="C:cytosol"/>
    <property type="evidence" value="ECO:0007669"/>
    <property type="project" value="TreeGrafter"/>
</dbReference>
<sequence>MLTFSVFLHCVCPQLKCSVVAKLNRPLHVYHAISYRSQLVAGTNYFIKVVVGDANDYIHMRVFQPLPSSNEKLSLLDIQTDKRLLDEIEYF</sequence>
<dbReference type="Gene3D" id="3.10.450.10">
    <property type="match status" value="1"/>
</dbReference>
<keyword evidence="8" id="KW-1185">Reference proteome</keyword>
<keyword evidence="5" id="KW-0789">Thiol protease inhibitor</keyword>
<evidence type="ECO:0000256" key="1">
    <source>
        <dbReference type="ARBA" id="ARBA00004496"/>
    </source>
</evidence>
<evidence type="ECO:0000256" key="5">
    <source>
        <dbReference type="ARBA" id="ARBA00022704"/>
    </source>
</evidence>
<comment type="caution">
    <text evidence="7">The sequence shown here is derived from an EMBL/GenBank/DDBJ whole genome shotgun (WGS) entry which is preliminary data.</text>
</comment>
<evidence type="ECO:0000256" key="3">
    <source>
        <dbReference type="ARBA" id="ARBA00022490"/>
    </source>
</evidence>
<dbReference type="InterPro" id="IPR000010">
    <property type="entry name" value="Cystatin_dom"/>
</dbReference>
<dbReference type="EMBL" id="BEZZ01004303">
    <property type="protein sequence ID" value="GCC18009.1"/>
    <property type="molecule type" value="Genomic_DNA"/>
</dbReference>
<keyword evidence="4" id="KW-0646">Protease inhibitor</keyword>